<dbReference type="Gene3D" id="3.30.420.40">
    <property type="match status" value="1"/>
</dbReference>
<evidence type="ECO:0000256" key="1">
    <source>
        <dbReference type="ARBA" id="ARBA00022679"/>
    </source>
</evidence>
<evidence type="ECO:0000313" key="5">
    <source>
        <dbReference type="EMBL" id="BBP01473.1"/>
    </source>
</evidence>
<dbReference type="EC" id="2.7.1.2" evidence="3"/>
<dbReference type="GO" id="GO:0004340">
    <property type="term" value="F:glucokinase activity"/>
    <property type="evidence" value="ECO:0007669"/>
    <property type="project" value="UniProtKB-UniRule"/>
</dbReference>
<keyword evidence="3" id="KW-0067">ATP-binding</keyword>
<dbReference type="Proteomes" id="UP000463939">
    <property type="component" value="Chromosome"/>
</dbReference>
<dbReference type="CDD" id="cd24008">
    <property type="entry name" value="ASKHA_NBD_GLK"/>
    <property type="match status" value="1"/>
</dbReference>
<dbReference type="GO" id="GO:0005737">
    <property type="term" value="C:cytoplasm"/>
    <property type="evidence" value="ECO:0007669"/>
    <property type="project" value="UniProtKB-SubCell"/>
</dbReference>
<comment type="similarity">
    <text evidence="3 4">Belongs to the bacterial glucokinase family.</text>
</comment>
<comment type="catalytic activity">
    <reaction evidence="3">
        <text>D-glucose + ATP = D-glucose 6-phosphate + ADP + H(+)</text>
        <dbReference type="Rhea" id="RHEA:17825"/>
        <dbReference type="ChEBI" id="CHEBI:4167"/>
        <dbReference type="ChEBI" id="CHEBI:15378"/>
        <dbReference type="ChEBI" id="CHEBI:30616"/>
        <dbReference type="ChEBI" id="CHEBI:61548"/>
        <dbReference type="ChEBI" id="CHEBI:456216"/>
        <dbReference type="EC" id="2.7.1.2"/>
    </reaction>
</comment>
<dbReference type="InterPro" id="IPR043129">
    <property type="entry name" value="ATPase_NBD"/>
</dbReference>
<keyword evidence="2 3" id="KW-0418">Kinase</keyword>
<dbReference type="EMBL" id="AP021881">
    <property type="protein sequence ID" value="BBP01473.1"/>
    <property type="molecule type" value="Genomic_DNA"/>
</dbReference>
<keyword evidence="3" id="KW-0963">Cytoplasm</keyword>
<organism evidence="5 6">
    <name type="scientific">Sulfuriferula nivalis</name>
    <dbReference type="NCBI Taxonomy" id="2675298"/>
    <lineage>
        <taxon>Bacteria</taxon>
        <taxon>Pseudomonadati</taxon>
        <taxon>Pseudomonadota</taxon>
        <taxon>Betaproteobacteria</taxon>
        <taxon>Nitrosomonadales</taxon>
        <taxon>Sulfuricellaceae</taxon>
        <taxon>Sulfuriferula</taxon>
    </lineage>
</organism>
<dbReference type="GO" id="GO:0005536">
    <property type="term" value="F:D-glucose binding"/>
    <property type="evidence" value="ECO:0007669"/>
    <property type="project" value="InterPro"/>
</dbReference>
<reference evidence="6" key="1">
    <citation type="submission" date="2019-11" db="EMBL/GenBank/DDBJ databases">
        <title>Isolation and characterization of a novel species in the genus Sulfuriferula.</title>
        <authorList>
            <person name="Mochizuki J."/>
            <person name="Kojima H."/>
            <person name="Fukui M."/>
        </authorList>
    </citation>
    <scope>NUCLEOTIDE SEQUENCE [LARGE SCALE GENOMIC DNA]</scope>
    <source>
        <strain evidence="6">SGTM</strain>
    </source>
</reference>
<dbReference type="Pfam" id="PF02685">
    <property type="entry name" value="Glucokinase"/>
    <property type="match status" value="1"/>
</dbReference>
<dbReference type="AlphaFoldDB" id="A0A809S9S1"/>
<keyword evidence="3" id="KW-0547">Nucleotide-binding</keyword>
<keyword evidence="1 3" id="KW-0808">Transferase</keyword>
<dbReference type="GO" id="GO:0006096">
    <property type="term" value="P:glycolytic process"/>
    <property type="evidence" value="ECO:0007669"/>
    <property type="project" value="UniProtKB-UniRule"/>
</dbReference>
<dbReference type="NCBIfam" id="TIGR00749">
    <property type="entry name" value="glk"/>
    <property type="match status" value="1"/>
</dbReference>
<name>A0A809S9S1_9PROT</name>
<protein>
    <recommendedName>
        <fullName evidence="3">Glucokinase</fullName>
        <ecNumber evidence="3">2.7.1.2</ecNumber>
    </recommendedName>
    <alternativeName>
        <fullName evidence="3">Glucose kinase</fullName>
    </alternativeName>
</protein>
<dbReference type="Gene3D" id="3.40.367.20">
    <property type="match status" value="1"/>
</dbReference>
<gene>
    <name evidence="5" type="primary">glk_2</name>
    <name evidence="3" type="synonym">glk</name>
    <name evidence="5" type="ORF">SFSGTM_21810</name>
</gene>
<comment type="subcellular location">
    <subcellularLocation>
        <location evidence="3">Cytoplasm</location>
    </subcellularLocation>
</comment>
<evidence type="ECO:0000256" key="2">
    <source>
        <dbReference type="ARBA" id="ARBA00022777"/>
    </source>
</evidence>
<dbReference type="GO" id="GO:0005524">
    <property type="term" value="F:ATP binding"/>
    <property type="evidence" value="ECO:0007669"/>
    <property type="project" value="UniProtKB-UniRule"/>
</dbReference>
<dbReference type="RefSeq" id="WP_162085247.1">
    <property type="nucleotide sequence ID" value="NZ_AP021881.1"/>
</dbReference>
<keyword evidence="3" id="KW-0324">Glycolysis</keyword>
<evidence type="ECO:0000313" key="6">
    <source>
        <dbReference type="Proteomes" id="UP000463939"/>
    </source>
</evidence>
<dbReference type="InterPro" id="IPR003836">
    <property type="entry name" value="Glucokinase"/>
</dbReference>
<dbReference type="SUPFAM" id="SSF53067">
    <property type="entry name" value="Actin-like ATPase domain"/>
    <property type="match status" value="1"/>
</dbReference>
<dbReference type="PANTHER" id="PTHR47363">
    <property type="entry name" value="GLUCOKINASE"/>
    <property type="match status" value="1"/>
</dbReference>
<accession>A0A809S9S1</accession>
<evidence type="ECO:0000256" key="3">
    <source>
        <dbReference type="HAMAP-Rule" id="MF_00524"/>
    </source>
</evidence>
<dbReference type="HAMAP" id="MF_00524">
    <property type="entry name" value="Glucokinase"/>
    <property type="match status" value="1"/>
</dbReference>
<sequence length="337" mass="35664">MNHILAGDVGGTKTVLSLYQIEHGTSGNVSLTAIHKATFASADYPEFEQLITTFMADAPAIQPAAACLGIAGPIANQRCNATNLPWLIDAQVLSSQFGIADVYLINDLEAAAYGMVHLSANEFIELNPQAVPQSGHAAVIAAGTGLGQAIMAWDGQRHIVLPSEGGHCDFAPNTAEEDALLVFLRARFSGHVSGERILAGAGFGNLYDFLCDSGYATPNPVIEAEMMQTDRNAVISSHGLTNDDPLCAEALRLFVRIYGSEAGNLALKCLPRGGLYIGGGIAPKIRQALESGVFMQGFLDKGRMSRAIQHIPVRLSLNPEAPLLGAAHMAAFRLQQA</sequence>
<keyword evidence="6" id="KW-1185">Reference proteome</keyword>
<evidence type="ECO:0000256" key="4">
    <source>
        <dbReference type="RuleBase" id="RU004046"/>
    </source>
</evidence>
<dbReference type="PANTHER" id="PTHR47363:SF1">
    <property type="entry name" value="GLUCOKINASE"/>
    <property type="match status" value="1"/>
</dbReference>
<proteinExistence type="inferred from homology"/>
<feature type="binding site" evidence="3">
    <location>
        <begin position="7"/>
        <end position="12"/>
    </location>
    <ligand>
        <name>ATP</name>
        <dbReference type="ChEBI" id="CHEBI:30616"/>
    </ligand>
</feature>
<dbReference type="KEGG" id="sniv:SFSGTM_21810"/>